<evidence type="ECO:0000313" key="1">
    <source>
        <dbReference type="EMBL" id="BBO73504.1"/>
    </source>
</evidence>
<organism evidence="1 2">
    <name type="scientific">Desulfosarcina widdelii</name>
    <dbReference type="NCBI Taxonomy" id="947919"/>
    <lineage>
        <taxon>Bacteria</taxon>
        <taxon>Pseudomonadati</taxon>
        <taxon>Thermodesulfobacteriota</taxon>
        <taxon>Desulfobacteria</taxon>
        <taxon>Desulfobacterales</taxon>
        <taxon>Desulfosarcinaceae</taxon>
        <taxon>Desulfosarcina</taxon>
    </lineage>
</organism>
<dbReference type="RefSeq" id="WP_155302605.1">
    <property type="nucleotide sequence ID" value="NZ_AP021875.1"/>
</dbReference>
<proteinExistence type="predicted"/>
<sequence>MYLASLLTDPKFVQPVERFFHHADIRGALNLLQDRLPASARILVVGGALRNLFIEVLHGRAPVTRDIDIFVDGLDSGFPLGSLLQDQQFERTDLKGVRWYPRGLDLAYDIGVLADFLVIRHGHLEPIPENLLTGIDFSMNAILYDPQHQRLMERGCTAAIRDRMIDFNSRIIPDKRLMAYRILLMGHKTGFIFSEPVFQYVRNRLALETLTELKRLFTTKIGKTKAAIIMESYTRLCRFHSYENYRVAHHSDNKRG</sequence>
<dbReference type="KEGG" id="dwd:DSCW_09210"/>
<protein>
    <recommendedName>
        <fullName evidence="3">Poly A polymerase head domain-containing protein</fullName>
    </recommendedName>
</protein>
<gene>
    <name evidence="1" type="ORF">DSCW_09210</name>
</gene>
<evidence type="ECO:0000313" key="2">
    <source>
        <dbReference type="Proteomes" id="UP000427769"/>
    </source>
</evidence>
<name>A0A5K7Z4X3_9BACT</name>
<dbReference type="EMBL" id="AP021875">
    <property type="protein sequence ID" value="BBO73504.1"/>
    <property type="molecule type" value="Genomic_DNA"/>
</dbReference>
<keyword evidence="2" id="KW-1185">Reference proteome</keyword>
<dbReference type="AlphaFoldDB" id="A0A5K7Z4X3"/>
<accession>A0A5K7Z4X3</accession>
<reference evidence="1 2" key="1">
    <citation type="submission" date="2019-11" db="EMBL/GenBank/DDBJ databases">
        <title>Comparative genomics of hydrocarbon-degrading Desulfosarcina strains.</title>
        <authorList>
            <person name="Watanabe M."/>
            <person name="Kojima H."/>
            <person name="Fukui M."/>
        </authorList>
    </citation>
    <scope>NUCLEOTIDE SEQUENCE [LARGE SCALE GENOMIC DNA]</scope>
    <source>
        <strain evidence="1 2">PP31</strain>
    </source>
</reference>
<dbReference type="Proteomes" id="UP000427769">
    <property type="component" value="Chromosome"/>
</dbReference>
<evidence type="ECO:0008006" key="3">
    <source>
        <dbReference type="Google" id="ProtNLM"/>
    </source>
</evidence>
<dbReference type="OrthoDB" id="5418521at2"/>